<keyword evidence="2" id="KW-1185">Reference proteome</keyword>
<reference evidence="1" key="1">
    <citation type="journal article" date="2023" name="Mol. Biol. Evol.">
        <title>Third-Generation Sequencing Reveals the Adaptive Role of the Epigenome in Three Deep-Sea Polychaetes.</title>
        <authorList>
            <person name="Perez M."/>
            <person name="Aroh O."/>
            <person name="Sun Y."/>
            <person name="Lan Y."/>
            <person name="Juniper S.K."/>
            <person name="Young C.R."/>
            <person name="Angers B."/>
            <person name="Qian P.Y."/>
        </authorList>
    </citation>
    <scope>NUCLEOTIDE SEQUENCE</scope>
    <source>
        <strain evidence="1">R07B-5</strain>
    </source>
</reference>
<evidence type="ECO:0000313" key="1">
    <source>
        <dbReference type="EMBL" id="KAK2170060.1"/>
    </source>
</evidence>
<dbReference type="AlphaFoldDB" id="A0AAD9KFD2"/>
<accession>A0AAD9KFD2</accession>
<gene>
    <name evidence="1" type="ORF">NP493_1165g01074</name>
</gene>
<proteinExistence type="predicted"/>
<comment type="caution">
    <text evidence="1">The sequence shown here is derived from an EMBL/GenBank/DDBJ whole genome shotgun (WGS) entry which is preliminary data.</text>
</comment>
<dbReference type="Proteomes" id="UP001209878">
    <property type="component" value="Unassembled WGS sequence"/>
</dbReference>
<sequence>MNAIVSLQRHTTDNLVESTGLELDPPMSLVKSAQLVDANDDTCVALTVSAMYVYSVGLWNPQPQGKCWFPGLTIKRRVPESIKASFTVTITGRRLVCSTSHFEVFLRRSKWSECELSGKYHRCLLVSGPATTGNEALITCAATCECIGNDCEHVTVNIQTLQESWELCEIGIK</sequence>
<protein>
    <submittedName>
        <fullName evidence="1">Uncharacterized protein</fullName>
    </submittedName>
</protein>
<name>A0AAD9KFD2_RIDPI</name>
<organism evidence="1 2">
    <name type="scientific">Ridgeia piscesae</name>
    <name type="common">Tubeworm</name>
    <dbReference type="NCBI Taxonomy" id="27915"/>
    <lineage>
        <taxon>Eukaryota</taxon>
        <taxon>Metazoa</taxon>
        <taxon>Spiralia</taxon>
        <taxon>Lophotrochozoa</taxon>
        <taxon>Annelida</taxon>
        <taxon>Polychaeta</taxon>
        <taxon>Sedentaria</taxon>
        <taxon>Canalipalpata</taxon>
        <taxon>Sabellida</taxon>
        <taxon>Siboglinidae</taxon>
        <taxon>Ridgeia</taxon>
    </lineage>
</organism>
<dbReference type="EMBL" id="JAODUO010001164">
    <property type="protein sequence ID" value="KAK2170060.1"/>
    <property type="molecule type" value="Genomic_DNA"/>
</dbReference>
<evidence type="ECO:0000313" key="2">
    <source>
        <dbReference type="Proteomes" id="UP001209878"/>
    </source>
</evidence>